<proteinExistence type="predicted"/>
<evidence type="ECO:0000259" key="3">
    <source>
        <dbReference type="Pfam" id="PF01855"/>
    </source>
</evidence>
<evidence type="ECO:0000313" key="5">
    <source>
        <dbReference type="Proteomes" id="UP000000602"/>
    </source>
</evidence>
<dbReference type="InterPro" id="IPR050722">
    <property type="entry name" value="Pyruvate:ferred/Flavod_OxRd"/>
</dbReference>
<dbReference type="HOGENOM" id="CLU_017038_1_0_7"/>
<dbReference type="eggNOG" id="COG0674">
    <property type="taxonomic scope" value="Bacteria"/>
</dbReference>
<dbReference type="InterPro" id="IPR002869">
    <property type="entry name" value="Pyrv_flavodox_OxRed_cen"/>
</dbReference>
<dbReference type="NCBIfam" id="TIGR03710">
    <property type="entry name" value="OAFO_sf"/>
    <property type="match status" value="1"/>
</dbReference>
<dbReference type="RefSeq" id="WP_011188135.1">
    <property type="nucleotide sequence ID" value="NC_006138.1"/>
</dbReference>
<dbReference type="SUPFAM" id="SSF52518">
    <property type="entry name" value="Thiamin diphosphate-binding fold (THDP-binding)"/>
    <property type="match status" value="1"/>
</dbReference>
<accession>Q6APV3</accession>
<evidence type="ECO:0000256" key="1">
    <source>
        <dbReference type="ARBA" id="ARBA00023002"/>
    </source>
</evidence>
<dbReference type="AlphaFoldDB" id="Q6APV3"/>
<dbReference type="SUPFAM" id="SSF53323">
    <property type="entry name" value="Pyruvate-ferredoxin oxidoreductase, PFOR, domain III"/>
    <property type="match status" value="1"/>
</dbReference>
<dbReference type="SUPFAM" id="SSF52922">
    <property type="entry name" value="TK C-terminal domain-like"/>
    <property type="match status" value="1"/>
</dbReference>
<dbReference type="InterPro" id="IPR019752">
    <property type="entry name" value="Pyrv/ketoisovalerate_OxRed_cat"/>
</dbReference>
<dbReference type="FunFam" id="3.40.50.970:FF:000022">
    <property type="entry name" value="2-oxoglutarate ferredoxin oxidoreductase alpha subunit"/>
    <property type="match status" value="1"/>
</dbReference>
<name>Q6APV3_DESPS</name>
<dbReference type="CDD" id="cd07034">
    <property type="entry name" value="TPP_PYR_PFOR_IOR-alpha_like"/>
    <property type="match status" value="1"/>
</dbReference>
<dbReference type="Pfam" id="PF01855">
    <property type="entry name" value="POR_N"/>
    <property type="match status" value="1"/>
</dbReference>
<dbReference type="eggNOG" id="COG1014">
    <property type="taxonomic scope" value="Bacteria"/>
</dbReference>
<organism evidence="4 5">
    <name type="scientific">Desulfotalea psychrophila (strain LSv54 / DSM 12343)</name>
    <dbReference type="NCBI Taxonomy" id="177439"/>
    <lineage>
        <taxon>Bacteria</taxon>
        <taxon>Pseudomonadati</taxon>
        <taxon>Thermodesulfobacteriota</taxon>
        <taxon>Desulfobulbia</taxon>
        <taxon>Desulfobulbales</taxon>
        <taxon>Desulfocapsaceae</taxon>
        <taxon>Desulfotalea</taxon>
    </lineage>
</organism>
<dbReference type="STRING" id="177439.DP0892"/>
<evidence type="ECO:0000259" key="2">
    <source>
        <dbReference type="Pfam" id="PF01558"/>
    </source>
</evidence>
<dbReference type="InterPro" id="IPR002880">
    <property type="entry name" value="Pyrv_Fd/Flavodoxin_OxRdtase_N"/>
</dbReference>
<dbReference type="InterPro" id="IPR022367">
    <property type="entry name" value="2-oxoacid/accept_OxRdtase_asu"/>
</dbReference>
<dbReference type="Gene3D" id="3.40.50.920">
    <property type="match status" value="1"/>
</dbReference>
<gene>
    <name evidence="4" type="ordered locus">DP0892</name>
</gene>
<dbReference type="PANTHER" id="PTHR32154:SF29">
    <property type="entry name" value="BLR6743 PROTEIN"/>
    <property type="match status" value="1"/>
</dbReference>
<dbReference type="Gene3D" id="3.40.50.970">
    <property type="match status" value="1"/>
</dbReference>
<evidence type="ECO:0000313" key="4">
    <source>
        <dbReference type="EMBL" id="CAG35621.1"/>
    </source>
</evidence>
<dbReference type="Gene3D" id="3.40.920.10">
    <property type="entry name" value="Pyruvate-ferredoxin oxidoreductase, PFOR, domain III"/>
    <property type="match status" value="1"/>
</dbReference>
<dbReference type="OrthoDB" id="9794954at2"/>
<dbReference type="EMBL" id="CR522870">
    <property type="protein sequence ID" value="CAG35621.1"/>
    <property type="molecule type" value="Genomic_DNA"/>
</dbReference>
<dbReference type="InterPro" id="IPR009014">
    <property type="entry name" value="Transketo_C/PFOR_II"/>
</dbReference>
<feature type="domain" description="Pyruvate flavodoxin/ferredoxin oxidoreductase pyrimidine binding" evidence="3">
    <location>
        <begin position="221"/>
        <end position="383"/>
    </location>
</feature>
<sequence length="607" mass="67033">MKKIRKINDFVVRFANANGSGSASANNLFSKAIFRMGIPVSGKNIFPSNIKGLPTWYEVRISERGYMGRREEVDFAVAINGQTLKDDYQQVAAGGYFLYDSTRPLGEEFNRDDILEIGIPLSEMASSAFSTARLQQLLKNIIYIGALSYLIDLDFSILSESLEQQFSGKAKLADINREALKIGFSYASEHFPASCDLQLESRSDLIGDAILIDGNSATGLGAVYGGATVAAWYPITPSTSVIEAFEKNCHKFRVDSEGKNKFAIIQAEDELAACGIAIGANWSGARAFTATSGPGLSLMTEFLGLAYFAEIPTVLIDVQRAGPSTGMPTRSQQADILAAALASHGDSKHILLLPETPTDCFQLTVQAFDLADRLQTPVIILSDLDLGMNDHICPPLQWDDSHRYDRGKIITGREIEELEEKWGRYLDLDGDGICYRSLPGSHPEHGAYFTRGTSHDEYSGYDENDDVYRRGMERLLRKWETARRILPPPAIGRGEADNPLAILFFGSSAPACREALDELSARGIKLNSLQIYAFPFHQEVQSFLDQHQKIFVIEQNRDAQMRSLLLFDCRAEQEQLLSVLSFDGLPITANNIIRQIEPPLQAMGAAL</sequence>
<dbReference type="PANTHER" id="PTHR32154">
    <property type="entry name" value="PYRUVATE-FLAVODOXIN OXIDOREDUCTASE-RELATED"/>
    <property type="match status" value="1"/>
</dbReference>
<feature type="domain" description="Pyruvate/ketoisovalerate oxidoreductase catalytic" evidence="2">
    <location>
        <begin position="19"/>
        <end position="184"/>
    </location>
</feature>
<dbReference type="Pfam" id="PF01558">
    <property type="entry name" value="POR"/>
    <property type="match status" value="1"/>
</dbReference>
<dbReference type="KEGG" id="dps:DP0892"/>
<protein>
    <submittedName>
        <fullName evidence="4">Related to 2-oxoglutarate synthase, subunit KorA</fullName>
    </submittedName>
</protein>
<dbReference type="GO" id="GO:0006979">
    <property type="term" value="P:response to oxidative stress"/>
    <property type="evidence" value="ECO:0007669"/>
    <property type="project" value="TreeGrafter"/>
</dbReference>
<dbReference type="InterPro" id="IPR029061">
    <property type="entry name" value="THDP-binding"/>
</dbReference>
<keyword evidence="5" id="KW-1185">Reference proteome</keyword>
<reference evidence="5" key="1">
    <citation type="journal article" date="2004" name="Environ. Microbiol.">
        <title>The genome of Desulfotalea psychrophila, a sulfate-reducing bacterium from permanently cold Arctic sediments.</title>
        <authorList>
            <person name="Rabus R."/>
            <person name="Ruepp A."/>
            <person name="Frickey T."/>
            <person name="Rattei T."/>
            <person name="Fartmann B."/>
            <person name="Stark M."/>
            <person name="Bauer M."/>
            <person name="Zibat A."/>
            <person name="Lombardot T."/>
            <person name="Becker I."/>
            <person name="Amann J."/>
            <person name="Gellner K."/>
            <person name="Teeling H."/>
            <person name="Leuschner W.D."/>
            <person name="Gloeckner F.-O."/>
            <person name="Lupas A.N."/>
            <person name="Amann R."/>
            <person name="Klenk H.-P."/>
        </authorList>
    </citation>
    <scope>NUCLEOTIDE SEQUENCE [LARGE SCALE GENOMIC DNA]</scope>
    <source>
        <strain evidence="5">DSM 12343 / LSv54</strain>
    </source>
</reference>
<keyword evidence="1" id="KW-0560">Oxidoreductase</keyword>
<dbReference type="GO" id="GO:0016903">
    <property type="term" value="F:oxidoreductase activity, acting on the aldehyde or oxo group of donors"/>
    <property type="evidence" value="ECO:0007669"/>
    <property type="project" value="InterPro"/>
</dbReference>
<dbReference type="Proteomes" id="UP000000602">
    <property type="component" value="Chromosome"/>
</dbReference>